<sequence length="1166" mass="125135">MRVQVLGPVRAWCSEGERIDLGSTGQRAVLGLLALHGGQGMSRAELIDALWGRRPPATAVNILQTRVKHLRRQLEPGRAPRAASGVLPRTGDGYTLLMDSDLTRFRELAPSSDALSVRRALQLWHGAPLSDIPALAGHPTIRAVARERHAVVIRYGEMMIARGAAADVLPMLAEAAADQPLDEAVHARLIRAYQATGRRAEAFAVFHAIRKRLAHELGSTPGRDLTAANEDILRGCPPGFPVTAASPASRPVPADAPEFGRSADGIRIQALGPLRLWRHGRVLDLGSGGVRALLGILALDCGQPTSRADIAEALWHEEPPPSATNVIQAYVRKLRRLLEPDRHAHGHSSLVPRSGDGYTLLVSDVDVPHFRMLLEGGGTERLGAALRLWQGPPVADVPALAGHKKVLALTEQRRAAVARYGEVMIRSGSSAEVIGMLEDEASGRPLDEAALARLIRAYRAAGRSAQAFDAYRTARQRLADELGVDPGPELIAARPSERAVPAQLPAGVRGFVGRGAELSELDNVLALHGADGVVCLVSGSAGVGKTAFAVRAGHRRQRFPGGQLYIDMRGFDSRKPLAAGDALVRLLGALGVTGRDVPADTAGRGRWLRQEITGKGVLLVVDNVSAAGQVLPLLPCPRSCAIVVTSRDTLPELTTHCHVELGPLSRAEALTLLTNVVGERARAEPEAAAALVEQCARLPLALRVAAELVVSRTVVPLSGLVKELADRDRRLELFDDSGDHRTAVGEVFSWSYRHLSDAAARAFRLLALHPGLDTDTSAAAALFGTGTSEARRLLETLARAHLVHATGADRWGMHDLLRAFGSALGNDDQEALGRLFDHYVETAAGMAVDLESTASRTWLDAELPNLTTICVYTPPRQTVRLATALYRYLDGGRYAEAQTIHAQAVQAALRLNDLSAQAHAVTNLGSVHWHSGRYGEAAQHYRRALRMYLAASNRAGAARALTRLGNVEEQTGQYQHAATHHAQALAHARAAKHVSAEARALTNLGIVSERLDELDTAADLHEQALDVFVSLGDWVGEAVARTRLGMIAMRTGAYERAMRQHERALAIARDSGHLRGEAHSLINIGDVHLARNFYARAATHYSDALALCELTGHEYGRATALNGLGDAFDRTGRRTEARRNYTAALAVAVKIGDVDEQGRAHAGLAR</sequence>
<dbReference type="SMART" id="SM01043">
    <property type="entry name" value="BTAD"/>
    <property type="match status" value="2"/>
</dbReference>
<evidence type="ECO:0000256" key="2">
    <source>
        <dbReference type="ARBA" id="ARBA00023015"/>
    </source>
</evidence>
<dbReference type="SUPFAM" id="SSF52540">
    <property type="entry name" value="P-loop containing nucleoside triphosphate hydrolases"/>
    <property type="match status" value="1"/>
</dbReference>
<dbReference type="Pfam" id="PF13424">
    <property type="entry name" value="TPR_12"/>
    <property type="match status" value="3"/>
</dbReference>
<dbReference type="InterPro" id="IPR001867">
    <property type="entry name" value="OmpR/PhoB-type_DNA-bd"/>
</dbReference>
<dbReference type="PRINTS" id="PR00364">
    <property type="entry name" value="DISEASERSIST"/>
</dbReference>
<dbReference type="Pfam" id="PF00486">
    <property type="entry name" value="Trans_reg_C"/>
    <property type="match status" value="2"/>
</dbReference>
<dbReference type="InterPro" id="IPR011990">
    <property type="entry name" value="TPR-like_helical_dom_sf"/>
</dbReference>
<dbReference type="PROSITE" id="PS50005">
    <property type="entry name" value="TPR"/>
    <property type="match status" value="2"/>
</dbReference>
<dbReference type="RefSeq" id="WP_054293730.1">
    <property type="nucleotide sequence ID" value="NZ_CP012752.1"/>
</dbReference>
<reference evidence="8 9" key="1">
    <citation type="submission" date="2015-07" db="EMBL/GenBank/DDBJ databases">
        <title>Genome sequencing of Kibdelosporangium phytohabitans.</title>
        <authorList>
            <person name="Qin S."/>
            <person name="Xing K."/>
        </authorList>
    </citation>
    <scope>NUCLEOTIDE SEQUENCE [LARGE SCALE GENOMIC DNA]</scope>
    <source>
        <strain evidence="8 9">KLBMP1111</strain>
    </source>
</reference>
<name>A0A0N9HWJ9_9PSEU</name>
<feature type="repeat" description="TPR" evidence="5">
    <location>
        <begin position="1038"/>
        <end position="1071"/>
    </location>
</feature>
<dbReference type="Gene3D" id="1.10.10.10">
    <property type="entry name" value="Winged helix-like DNA-binding domain superfamily/Winged helix DNA-binding domain"/>
    <property type="match status" value="2"/>
</dbReference>
<dbReference type="InterPro" id="IPR016032">
    <property type="entry name" value="Sig_transdc_resp-reg_C-effctor"/>
</dbReference>
<keyword evidence="9" id="KW-1185">Reference proteome</keyword>
<feature type="repeat" description="TPR" evidence="5">
    <location>
        <begin position="918"/>
        <end position="951"/>
    </location>
</feature>
<dbReference type="InterPro" id="IPR019734">
    <property type="entry name" value="TPR_rpt"/>
</dbReference>
<dbReference type="GO" id="GO:0000160">
    <property type="term" value="P:phosphorelay signal transduction system"/>
    <property type="evidence" value="ECO:0007669"/>
    <property type="project" value="InterPro"/>
</dbReference>
<dbReference type="KEGG" id="kphy:AOZ06_37610"/>
<accession>A0A0N9HWJ9</accession>
<keyword evidence="5" id="KW-0802">TPR repeat</keyword>
<evidence type="ECO:0000256" key="1">
    <source>
        <dbReference type="ARBA" id="ARBA00005820"/>
    </source>
</evidence>
<dbReference type="Gene3D" id="1.25.40.10">
    <property type="entry name" value="Tetratricopeptide repeat domain"/>
    <property type="match status" value="3"/>
</dbReference>
<dbReference type="STRING" id="860235.AOZ06_37610"/>
<evidence type="ECO:0000256" key="4">
    <source>
        <dbReference type="ARBA" id="ARBA00023163"/>
    </source>
</evidence>
<evidence type="ECO:0000313" key="8">
    <source>
        <dbReference type="EMBL" id="ALG11834.1"/>
    </source>
</evidence>
<dbReference type="SMART" id="SM00028">
    <property type="entry name" value="TPR"/>
    <property type="match status" value="7"/>
</dbReference>
<dbReference type="PROSITE" id="PS51755">
    <property type="entry name" value="OMPR_PHOB"/>
    <property type="match status" value="2"/>
</dbReference>
<keyword evidence="4" id="KW-0804">Transcription</keyword>
<proteinExistence type="inferred from homology"/>
<evidence type="ECO:0000256" key="3">
    <source>
        <dbReference type="ARBA" id="ARBA00023125"/>
    </source>
</evidence>
<feature type="domain" description="OmpR/PhoB-type" evidence="7">
    <location>
        <begin position="257"/>
        <end position="362"/>
    </location>
</feature>
<dbReference type="EMBL" id="CP012752">
    <property type="protein sequence ID" value="ALG11834.1"/>
    <property type="molecule type" value="Genomic_DNA"/>
</dbReference>
<dbReference type="AlphaFoldDB" id="A0A0N9HWJ9"/>
<evidence type="ECO:0000256" key="6">
    <source>
        <dbReference type="PROSITE-ProRule" id="PRU01091"/>
    </source>
</evidence>
<evidence type="ECO:0000256" key="5">
    <source>
        <dbReference type="PROSITE-ProRule" id="PRU00339"/>
    </source>
</evidence>
<gene>
    <name evidence="8" type="ORF">AOZ06_37610</name>
</gene>
<evidence type="ECO:0000313" key="9">
    <source>
        <dbReference type="Proteomes" id="UP000063699"/>
    </source>
</evidence>
<feature type="DNA-binding region" description="OmpR/PhoB-type" evidence="6">
    <location>
        <begin position="257"/>
        <end position="362"/>
    </location>
</feature>
<organism evidence="8 9">
    <name type="scientific">Kibdelosporangium phytohabitans</name>
    <dbReference type="NCBI Taxonomy" id="860235"/>
    <lineage>
        <taxon>Bacteria</taxon>
        <taxon>Bacillati</taxon>
        <taxon>Actinomycetota</taxon>
        <taxon>Actinomycetes</taxon>
        <taxon>Pseudonocardiales</taxon>
        <taxon>Pseudonocardiaceae</taxon>
        <taxon>Kibdelosporangium</taxon>
    </lineage>
</organism>
<dbReference type="GO" id="GO:0043531">
    <property type="term" value="F:ADP binding"/>
    <property type="evidence" value="ECO:0007669"/>
    <property type="project" value="InterPro"/>
</dbReference>
<keyword evidence="2" id="KW-0805">Transcription regulation</keyword>
<dbReference type="SMART" id="SM00862">
    <property type="entry name" value="Trans_reg_C"/>
    <property type="match status" value="2"/>
</dbReference>
<dbReference type="Pfam" id="PF03704">
    <property type="entry name" value="BTAD"/>
    <property type="match status" value="2"/>
</dbReference>
<dbReference type="InterPro" id="IPR027417">
    <property type="entry name" value="P-loop_NTPase"/>
</dbReference>
<evidence type="ECO:0000259" key="7">
    <source>
        <dbReference type="PROSITE" id="PS51755"/>
    </source>
</evidence>
<dbReference type="InterPro" id="IPR005158">
    <property type="entry name" value="BTAD"/>
</dbReference>
<dbReference type="PANTHER" id="PTHR35807:SF1">
    <property type="entry name" value="TRANSCRIPTIONAL REGULATOR REDD"/>
    <property type="match status" value="1"/>
</dbReference>
<protein>
    <recommendedName>
        <fullName evidence="7">OmpR/PhoB-type domain-containing protein</fullName>
    </recommendedName>
</protein>
<dbReference type="GO" id="GO:0003677">
    <property type="term" value="F:DNA binding"/>
    <property type="evidence" value="ECO:0007669"/>
    <property type="project" value="UniProtKB-UniRule"/>
</dbReference>
<dbReference type="Proteomes" id="UP000063699">
    <property type="component" value="Chromosome"/>
</dbReference>
<comment type="similarity">
    <text evidence="1">Belongs to the AfsR/DnrI/RedD regulatory family.</text>
</comment>
<dbReference type="OrthoDB" id="4507225at2"/>
<keyword evidence="3 6" id="KW-0238">DNA-binding</keyword>
<dbReference type="SUPFAM" id="SSF46894">
    <property type="entry name" value="C-terminal effector domain of the bipartite response regulators"/>
    <property type="match status" value="2"/>
</dbReference>
<feature type="DNA-binding region" description="OmpR/PhoB-type" evidence="6">
    <location>
        <begin position="1"/>
        <end position="98"/>
    </location>
</feature>
<dbReference type="InterPro" id="IPR036388">
    <property type="entry name" value="WH-like_DNA-bd_sf"/>
</dbReference>
<dbReference type="GO" id="GO:0006355">
    <property type="term" value="P:regulation of DNA-templated transcription"/>
    <property type="evidence" value="ECO:0007669"/>
    <property type="project" value="InterPro"/>
</dbReference>
<dbReference type="SUPFAM" id="SSF48452">
    <property type="entry name" value="TPR-like"/>
    <property type="match status" value="4"/>
</dbReference>
<dbReference type="InterPro" id="IPR051677">
    <property type="entry name" value="AfsR-DnrI-RedD_regulator"/>
</dbReference>
<feature type="domain" description="OmpR/PhoB-type" evidence="7">
    <location>
        <begin position="1"/>
        <end position="98"/>
    </location>
</feature>
<dbReference type="PANTHER" id="PTHR35807">
    <property type="entry name" value="TRANSCRIPTIONAL REGULATOR REDD-RELATED"/>
    <property type="match status" value="1"/>
</dbReference>
<dbReference type="CDD" id="cd15831">
    <property type="entry name" value="BTAD"/>
    <property type="match status" value="2"/>
</dbReference>